<keyword evidence="6" id="KW-0805">Transcription regulation</keyword>
<dbReference type="eggNOG" id="KOG1721">
    <property type="taxonomic scope" value="Eukaryota"/>
</dbReference>
<accession>B0WYJ6</accession>
<dbReference type="SMART" id="SM00355">
    <property type="entry name" value="ZnF_C2H2"/>
    <property type="match status" value="3"/>
</dbReference>
<dbReference type="InterPro" id="IPR036236">
    <property type="entry name" value="Znf_C2H2_sf"/>
</dbReference>
<organism>
    <name type="scientific">Culex quinquefasciatus</name>
    <name type="common">Southern house mosquito</name>
    <name type="synonym">Culex pungens</name>
    <dbReference type="NCBI Taxonomy" id="7176"/>
    <lineage>
        <taxon>Eukaryota</taxon>
        <taxon>Metazoa</taxon>
        <taxon>Ecdysozoa</taxon>
        <taxon>Arthropoda</taxon>
        <taxon>Hexapoda</taxon>
        <taxon>Insecta</taxon>
        <taxon>Pterygota</taxon>
        <taxon>Neoptera</taxon>
        <taxon>Endopterygota</taxon>
        <taxon>Diptera</taxon>
        <taxon>Nematocera</taxon>
        <taxon>Culicoidea</taxon>
        <taxon>Culicidae</taxon>
        <taxon>Culicinae</taxon>
        <taxon>Culicini</taxon>
        <taxon>Culex</taxon>
        <taxon>Culex</taxon>
    </lineage>
</organism>
<feature type="domain" description="C2H2-type" evidence="13">
    <location>
        <begin position="279"/>
        <end position="306"/>
    </location>
</feature>
<evidence type="ECO:0000256" key="9">
    <source>
        <dbReference type="ARBA" id="ARBA00023242"/>
    </source>
</evidence>
<dbReference type="SUPFAM" id="SSF57716">
    <property type="entry name" value="Glucocorticoid receptor-like (DNA-binding domain)"/>
    <property type="match status" value="1"/>
</dbReference>
<evidence type="ECO:0000256" key="3">
    <source>
        <dbReference type="ARBA" id="ARBA00022737"/>
    </source>
</evidence>
<dbReference type="EnsemblMetazoa" id="CPIJ012493-RA">
    <property type="protein sequence ID" value="CPIJ012493-PA"/>
    <property type="gene ID" value="CPIJ012493"/>
</dbReference>
<keyword evidence="8" id="KW-0804">Transcription</keyword>
<dbReference type="InterPro" id="IPR012934">
    <property type="entry name" value="Znf_AD"/>
</dbReference>
<dbReference type="InterPro" id="IPR050331">
    <property type="entry name" value="Zinc_finger"/>
</dbReference>
<feature type="binding site" evidence="11">
    <location>
        <position position="58"/>
    </location>
    <ligand>
        <name>Zn(2+)</name>
        <dbReference type="ChEBI" id="CHEBI:29105"/>
    </ligand>
</feature>
<dbReference type="VEuPathDB" id="VectorBase:CQUJHB013873"/>
<evidence type="ECO:0000259" key="13">
    <source>
        <dbReference type="PROSITE" id="PS50157"/>
    </source>
</evidence>
<sequence>MAQMIPSARSTHVCMLCLTDEGPLHPIFGGGIADLAEKIYDISSLELADITGIPSLICELCRSQVLVSHQFVLQCRVSVWRFRKLVVAAPPVQQDVKVPRLSIDSSSSGIGELTADDSGTSAKVPTKPVAQRDLLRRLKHDDKAARIHSVDQVRKTDSPKKPPKQRRLSDSSQHNPLEVTIKTEPDDDDDDREARQPQEAVHQMWPRVIHLGKHMNVVHAAVQKHACELCGRSFCRPRSLTDHLNTHNGLQPYGCEQCGKRYSNRGSLYQHERTHEIKYHCAVCNEGFTHKGLLKLHMTTHADSGAEQCPATSELDRKDRDAT</sequence>
<dbReference type="Pfam" id="PF13894">
    <property type="entry name" value="zf-C2H2_4"/>
    <property type="match status" value="1"/>
</dbReference>
<proteinExistence type="predicted"/>
<keyword evidence="9" id="KW-0539">Nucleus</keyword>
<dbReference type="OrthoDB" id="654211at2759"/>
<protein>
    <submittedName>
        <fullName evidence="15 16">Uncharacterized protein</fullName>
    </submittedName>
</protein>
<dbReference type="InParanoid" id="B0WYJ6"/>
<dbReference type="Pfam" id="PF00096">
    <property type="entry name" value="zf-C2H2"/>
    <property type="match status" value="2"/>
</dbReference>
<feature type="region of interest" description="Disordered" evidence="12">
    <location>
        <begin position="145"/>
        <end position="199"/>
    </location>
</feature>
<dbReference type="PANTHER" id="PTHR16515">
    <property type="entry name" value="PR DOMAIN ZINC FINGER PROTEIN"/>
    <property type="match status" value="1"/>
</dbReference>
<dbReference type="STRING" id="7176.B0WYJ6"/>
<dbReference type="GO" id="GO:0010468">
    <property type="term" value="P:regulation of gene expression"/>
    <property type="evidence" value="ECO:0007669"/>
    <property type="project" value="TreeGrafter"/>
</dbReference>
<keyword evidence="17" id="KW-1185">Reference proteome</keyword>
<evidence type="ECO:0000256" key="7">
    <source>
        <dbReference type="ARBA" id="ARBA00023125"/>
    </source>
</evidence>
<dbReference type="PROSITE" id="PS50157">
    <property type="entry name" value="ZINC_FINGER_C2H2_2"/>
    <property type="match status" value="3"/>
</dbReference>
<dbReference type="SMART" id="SM00868">
    <property type="entry name" value="zf-AD"/>
    <property type="match status" value="1"/>
</dbReference>
<dbReference type="KEGG" id="cqu:CpipJ_CPIJ012493"/>
<evidence type="ECO:0000256" key="8">
    <source>
        <dbReference type="ARBA" id="ARBA00023163"/>
    </source>
</evidence>
<dbReference type="PROSITE" id="PS00028">
    <property type="entry name" value="ZINC_FINGER_C2H2_1"/>
    <property type="match status" value="3"/>
</dbReference>
<keyword evidence="2 11" id="KW-0479">Metal-binding</keyword>
<evidence type="ECO:0000256" key="4">
    <source>
        <dbReference type="ARBA" id="ARBA00022771"/>
    </source>
</evidence>
<dbReference type="Gene3D" id="3.30.160.60">
    <property type="entry name" value="Classic Zinc Finger"/>
    <property type="match status" value="3"/>
</dbReference>
<dbReference type="PANTHER" id="PTHR16515:SF49">
    <property type="entry name" value="GASTRULA ZINC FINGER PROTEIN XLCGF49.1-LIKE-RELATED"/>
    <property type="match status" value="1"/>
</dbReference>
<evidence type="ECO:0000256" key="5">
    <source>
        <dbReference type="ARBA" id="ARBA00022833"/>
    </source>
</evidence>
<evidence type="ECO:0000313" key="16">
    <source>
        <dbReference type="EnsemblMetazoa" id="CPIJ012493-PA"/>
    </source>
</evidence>
<feature type="compositionally biased region" description="Basic and acidic residues" evidence="12">
    <location>
        <begin position="145"/>
        <end position="160"/>
    </location>
</feature>
<reference evidence="16" key="2">
    <citation type="submission" date="2021-02" db="UniProtKB">
        <authorList>
            <consortium name="EnsemblMetazoa"/>
        </authorList>
    </citation>
    <scope>IDENTIFICATION</scope>
    <source>
        <strain evidence="16">JHB</strain>
    </source>
</reference>
<evidence type="ECO:0000256" key="10">
    <source>
        <dbReference type="PROSITE-ProRule" id="PRU00042"/>
    </source>
</evidence>
<dbReference type="VEuPathDB" id="VectorBase:CQUJHB017748"/>
<evidence type="ECO:0000256" key="2">
    <source>
        <dbReference type="ARBA" id="ARBA00022723"/>
    </source>
</evidence>
<comment type="subcellular location">
    <subcellularLocation>
        <location evidence="1">Nucleus</location>
    </subcellularLocation>
</comment>
<dbReference type="FunFam" id="3.30.160.60:FF:000110">
    <property type="entry name" value="Zinc finger protein-like"/>
    <property type="match status" value="1"/>
</dbReference>
<evidence type="ECO:0000313" key="15">
    <source>
        <dbReference type="EMBL" id="EDS37073.1"/>
    </source>
</evidence>
<dbReference type="HOGENOM" id="CLU_861235_0_0_1"/>
<evidence type="ECO:0000256" key="1">
    <source>
        <dbReference type="ARBA" id="ARBA00004123"/>
    </source>
</evidence>
<dbReference type="AlphaFoldDB" id="B0WYJ6"/>
<evidence type="ECO:0000313" key="17">
    <source>
        <dbReference type="Proteomes" id="UP000002320"/>
    </source>
</evidence>
<keyword evidence="7" id="KW-0238">DNA-binding</keyword>
<dbReference type="FunFam" id="3.30.160.60:FF:000045">
    <property type="entry name" value="ZFP69 zinc finger protein B"/>
    <property type="match status" value="1"/>
</dbReference>
<dbReference type="PROSITE" id="PS51915">
    <property type="entry name" value="ZAD"/>
    <property type="match status" value="1"/>
</dbReference>
<dbReference type="VEuPathDB" id="VectorBase:CPIJ012493"/>
<feature type="domain" description="ZAD" evidence="14">
    <location>
        <begin position="12"/>
        <end position="85"/>
    </location>
</feature>
<dbReference type="GO" id="GO:0003677">
    <property type="term" value="F:DNA binding"/>
    <property type="evidence" value="ECO:0007669"/>
    <property type="project" value="UniProtKB-KW"/>
</dbReference>
<dbReference type="Proteomes" id="UP000002320">
    <property type="component" value="Unassembled WGS sequence"/>
</dbReference>
<evidence type="ECO:0000256" key="12">
    <source>
        <dbReference type="SAM" id="MobiDB-lite"/>
    </source>
</evidence>
<feature type="binding site" evidence="11">
    <location>
        <position position="17"/>
    </location>
    <ligand>
        <name>Zn(2+)</name>
        <dbReference type="ChEBI" id="CHEBI:29105"/>
    </ligand>
</feature>
<dbReference type="SUPFAM" id="SSF57667">
    <property type="entry name" value="beta-beta-alpha zinc fingers"/>
    <property type="match status" value="2"/>
</dbReference>
<dbReference type="GO" id="GO:0005634">
    <property type="term" value="C:nucleus"/>
    <property type="evidence" value="ECO:0007669"/>
    <property type="project" value="UniProtKB-SubCell"/>
</dbReference>
<feature type="domain" description="C2H2-type" evidence="13">
    <location>
        <begin position="253"/>
        <end position="275"/>
    </location>
</feature>
<reference evidence="15" key="1">
    <citation type="submission" date="2007-03" db="EMBL/GenBank/DDBJ databases">
        <title>Annotation of Culex pipiens quinquefasciatus.</title>
        <authorList>
            <consortium name="The Broad Institute Genome Sequencing Platform"/>
            <person name="Atkinson P.W."/>
            <person name="Hemingway J."/>
            <person name="Christensen B.M."/>
            <person name="Higgs S."/>
            <person name="Kodira C."/>
            <person name="Hannick L."/>
            <person name="Megy K."/>
            <person name="O'Leary S."/>
            <person name="Pearson M."/>
            <person name="Haas B.J."/>
            <person name="Mauceli E."/>
            <person name="Wortman J.R."/>
            <person name="Lee N.H."/>
            <person name="Guigo R."/>
            <person name="Stanke M."/>
            <person name="Alvarado L."/>
            <person name="Amedeo P."/>
            <person name="Antoine C.H."/>
            <person name="Arensburger P."/>
            <person name="Bidwell S.L."/>
            <person name="Crawford M."/>
            <person name="Camaro F."/>
            <person name="Devon K."/>
            <person name="Engels R."/>
            <person name="Hammond M."/>
            <person name="Howarth C."/>
            <person name="Koehrsen M."/>
            <person name="Lawson D."/>
            <person name="Montgomery P."/>
            <person name="Nene V."/>
            <person name="Nusbaum C."/>
            <person name="Puiu D."/>
            <person name="Romero-Severson J."/>
            <person name="Severson D.W."/>
            <person name="Shumway M."/>
            <person name="Sisk P."/>
            <person name="Stolte C."/>
            <person name="Zeng Q."/>
            <person name="Eisenstadt E."/>
            <person name="Fraser-Liggett C."/>
            <person name="Strausberg R."/>
            <person name="Galagan J."/>
            <person name="Birren B."/>
            <person name="Collins F.H."/>
        </authorList>
    </citation>
    <scope>NUCLEOTIDE SEQUENCE [LARGE SCALE GENOMIC DNA]</scope>
    <source>
        <strain evidence="15">JHB</strain>
    </source>
</reference>
<feature type="binding site" evidence="11">
    <location>
        <position position="61"/>
    </location>
    <ligand>
        <name>Zn(2+)</name>
        <dbReference type="ChEBI" id="CHEBI:29105"/>
    </ligand>
</feature>
<dbReference type="Gene3D" id="3.40.1800.20">
    <property type="match status" value="1"/>
</dbReference>
<evidence type="ECO:0000259" key="14">
    <source>
        <dbReference type="PROSITE" id="PS51915"/>
    </source>
</evidence>
<evidence type="ECO:0000256" key="6">
    <source>
        <dbReference type="ARBA" id="ARBA00023015"/>
    </source>
</evidence>
<keyword evidence="5 11" id="KW-0862">Zinc</keyword>
<dbReference type="GO" id="GO:0008270">
    <property type="term" value="F:zinc ion binding"/>
    <property type="evidence" value="ECO:0007669"/>
    <property type="project" value="UniProtKB-UniRule"/>
</dbReference>
<dbReference type="EMBL" id="DS232191">
    <property type="protein sequence ID" value="EDS37073.1"/>
    <property type="molecule type" value="Genomic_DNA"/>
</dbReference>
<dbReference type="InterPro" id="IPR013087">
    <property type="entry name" value="Znf_C2H2_type"/>
</dbReference>
<name>B0WYJ6_CULQU</name>
<feature type="domain" description="C2H2-type" evidence="13">
    <location>
        <begin position="225"/>
        <end position="252"/>
    </location>
</feature>
<evidence type="ECO:0000256" key="11">
    <source>
        <dbReference type="PROSITE-ProRule" id="PRU01263"/>
    </source>
</evidence>
<keyword evidence="4 10" id="KW-0863">Zinc-finger</keyword>
<feature type="region of interest" description="Disordered" evidence="12">
    <location>
        <begin position="107"/>
        <end position="133"/>
    </location>
</feature>
<feature type="binding site" evidence="11">
    <location>
        <position position="14"/>
    </location>
    <ligand>
        <name>Zn(2+)</name>
        <dbReference type="ChEBI" id="CHEBI:29105"/>
    </ligand>
</feature>
<keyword evidence="3" id="KW-0677">Repeat</keyword>
<gene>
    <name evidence="16" type="primary">6045055</name>
    <name evidence="15" type="ORF">CpipJ_CPIJ012493</name>
</gene>
<dbReference type="Pfam" id="PF07776">
    <property type="entry name" value="zf-AD"/>
    <property type="match status" value="1"/>
</dbReference>